<feature type="region of interest" description="Disordered" evidence="2">
    <location>
        <begin position="457"/>
        <end position="483"/>
    </location>
</feature>
<keyword evidence="5" id="KW-1185">Reference proteome</keyword>
<evidence type="ECO:0000256" key="1">
    <source>
        <dbReference type="ARBA" id="ARBA00024336"/>
    </source>
</evidence>
<name>A0AAD8E732_DIPPU</name>
<protein>
    <recommendedName>
        <fullName evidence="3">FHF complex subunit HOOK-interacting protein C-terminal domain-containing protein</fullName>
    </recommendedName>
</protein>
<dbReference type="Pfam" id="PF19314">
    <property type="entry name" value="DUF5917"/>
    <property type="match status" value="1"/>
</dbReference>
<reference evidence="4" key="2">
    <citation type="submission" date="2023-05" db="EMBL/GenBank/DDBJ databases">
        <authorList>
            <person name="Fouks B."/>
        </authorList>
    </citation>
    <scope>NUCLEOTIDE SEQUENCE</scope>
    <source>
        <strain evidence="4">Stay&amp;Tobe</strain>
        <tissue evidence="4">Testes</tissue>
    </source>
</reference>
<evidence type="ECO:0000313" key="4">
    <source>
        <dbReference type="EMBL" id="KAJ9579583.1"/>
    </source>
</evidence>
<dbReference type="PANTHER" id="PTHR21705:SF12">
    <property type="entry name" value="FHF COMPLEX SUBUNIT HOOK-INTERACTING PROTEIN C-TERMINAL DOMAIN-CONTAINING PROTEIN"/>
    <property type="match status" value="1"/>
</dbReference>
<reference evidence="4" key="1">
    <citation type="journal article" date="2023" name="IScience">
        <title>Live-bearing cockroach genome reveals convergent evolutionary mechanisms linked to viviparity in insects and beyond.</title>
        <authorList>
            <person name="Fouks B."/>
            <person name="Harrison M.C."/>
            <person name="Mikhailova A.A."/>
            <person name="Marchal E."/>
            <person name="English S."/>
            <person name="Carruthers M."/>
            <person name="Jennings E.C."/>
            <person name="Chiamaka E.L."/>
            <person name="Frigard R.A."/>
            <person name="Pippel M."/>
            <person name="Attardo G.M."/>
            <person name="Benoit J.B."/>
            <person name="Bornberg-Bauer E."/>
            <person name="Tobe S.S."/>
        </authorList>
    </citation>
    <scope>NUCLEOTIDE SEQUENCE</scope>
    <source>
        <strain evidence="4">Stay&amp;Tobe</strain>
    </source>
</reference>
<dbReference type="Proteomes" id="UP001233999">
    <property type="component" value="Unassembled WGS sequence"/>
</dbReference>
<dbReference type="PANTHER" id="PTHR21705">
    <property type="entry name" value="RAI16 PROTEIN-RELATED"/>
    <property type="match status" value="1"/>
</dbReference>
<comment type="similarity">
    <text evidence="1">Belongs to the FHIP family.</text>
</comment>
<evidence type="ECO:0000259" key="3">
    <source>
        <dbReference type="Pfam" id="PF19314"/>
    </source>
</evidence>
<dbReference type="AlphaFoldDB" id="A0AAD8E732"/>
<comment type="caution">
    <text evidence="4">The sequence shown here is derived from an EMBL/GenBank/DDBJ whole genome shotgun (WGS) entry which is preliminary data.</text>
</comment>
<dbReference type="Pfam" id="PF10257">
    <property type="entry name" value="RAI16-like"/>
    <property type="match status" value="2"/>
</dbReference>
<evidence type="ECO:0000313" key="5">
    <source>
        <dbReference type="Proteomes" id="UP001233999"/>
    </source>
</evidence>
<dbReference type="InterPro" id="IPR019384">
    <property type="entry name" value="FHIP"/>
</dbReference>
<organism evidence="4 5">
    <name type="scientific">Diploptera punctata</name>
    <name type="common">Pacific beetle cockroach</name>
    <dbReference type="NCBI Taxonomy" id="6984"/>
    <lineage>
        <taxon>Eukaryota</taxon>
        <taxon>Metazoa</taxon>
        <taxon>Ecdysozoa</taxon>
        <taxon>Arthropoda</taxon>
        <taxon>Hexapoda</taxon>
        <taxon>Insecta</taxon>
        <taxon>Pterygota</taxon>
        <taxon>Neoptera</taxon>
        <taxon>Polyneoptera</taxon>
        <taxon>Dictyoptera</taxon>
        <taxon>Blattodea</taxon>
        <taxon>Blaberoidea</taxon>
        <taxon>Blaberidae</taxon>
        <taxon>Diplopterinae</taxon>
        <taxon>Diploptera</taxon>
    </lineage>
</organism>
<dbReference type="Pfam" id="PF19311">
    <property type="entry name" value="KELAA"/>
    <property type="match status" value="1"/>
</dbReference>
<feature type="domain" description="FHF complex subunit HOOK-interacting protein C-terminal" evidence="3">
    <location>
        <begin position="572"/>
        <end position="664"/>
    </location>
</feature>
<sequence length="702" mass="79670">MLSKFSTVIQNAVDALAPPVPLLEDFTYHWKMVMKFYGNRESISKTVIESTNIPAHLDQLLKILLEEEASQESGTTGPCLEYLLQHRLLDLLATLACTDCPPGMRQFTLCFIRRLITQLKHPILPHVSVYSPIQRLVSLCNGRQASPTELHEIKFLCALCGIICKHPQLTNIFNSQQVMGERRLSTSKTSDDAQVYEDRDFETITVSSSNLREFRILKVFLCFSECGSFPKRMCSYCRFFEPSARSGAHSELCTMLANKLDVLFASIPPDIEPNDLDDLQVNWGFDSPVWTEASQFPGCRQVAAFFAWLDYCDQLVRESHPIISTALAASIRAKFLEHVLQPALIESETINKVLITAFITKCLKQVSAPALLTEFLYWLVGESREPELPDDSMCVVRQHLLDNCLHDQDEISLETLRLFEVLLEKNSEHVLHCLVLVYLTSRSYYDTSVSDSAIASWSDEEDEREKQRDGPLLDFSSDSSPVSRTLAPSNINKIINSFLLLLPQHLHSTTDPDESGYEQYVQDADRQYQACIGRCTCFGWPCEATFPEPAEYDDSGSSDSRPEADHGRRFYEGPFLRMLFIRLVRLPYQPYEINLQLTGLVSRLAMLPHPYLHEFLLNPLLPALPDANTLFSTLQLVANELVTQIPQMKNYKQLLFAIRQKLLGDGSEVPEEENSVLESVVVLEEFCKELAAIAFVKYHHSS</sequence>
<dbReference type="InterPro" id="IPR045668">
    <property type="entry name" value="FHIP_KELAA_motif"/>
</dbReference>
<dbReference type="EMBL" id="JASPKZ010008385">
    <property type="protein sequence ID" value="KAJ9579583.1"/>
    <property type="molecule type" value="Genomic_DNA"/>
</dbReference>
<dbReference type="InterPro" id="IPR045669">
    <property type="entry name" value="FHIP_C"/>
</dbReference>
<accession>A0AAD8E732</accession>
<gene>
    <name evidence="4" type="ORF">L9F63_004768</name>
</gene>
<evidence type="ECO:0000256" key="2">
    <source>
        <dbReference type="SAM" id="MobiDB-lite"/>
    </source>
</evidence>
<proteinExistence type="inferred from homology"/>